<protein>
    <submittedName>
        <fullName evidence="2">Glutathione S-transferase family protein</fullName>
    </submittedName>
</protein>
<dbReference type="EMBL" id="QRBE01000018">
    <property type="protein sequence ID" value="RDS79027.1"/>
    <property type="molecule type" value="Genomic_DNA"/>
</dbReference>
<keyword evidence="2" id="KW-0808">Transferase</keyword>
<dbReference type="InterPro" id="IPR036249">
    <property type="entry name" value="Thioredoxin-like_sf"/>
</dbReference>
<dbReference type="OrthoDB" id="9799538at2"/>
<dbReference type="CDD" id="cd03043">
    <property type="entry name" value="GST_N_1"/>
    <property type="match status" value="1"/>
</dbReference>
<dbReference type="AlphaFoldDB" id="A0A370WSP3"/>
<sequence length="229" mass="26209">MYTLYIANKNYSSWSLRPWVLLTELGIPFEEKLTPFQGGTSSSWNAFRAFSPTGKVPCLHDGDTVVWDSLSITEYVAERHPTVWPNDAHVRAWARSAAAEMHTGFEPLRSHCPMNCGIRLQLHEMPPTLARDLVRLQELWTQGLRRFGGPFLAGDAFTAVDAFYAPVTFRIQSYGLSLDDDCRAYVQRMLALPSMQRWYEAALRETWRDTDHEQETLRQGVLLKDLRAA</sequence>
<dbReference type="SFLD" id="SFLDS00019">
    <property type="entry name" value="Glutathione_Transferase_(cytos"/>
    <property type="match status" value="1"/>
</dbReference>
<dbReference type="SFLD" id="SFLDG00358">
    <property type="entry name" value="Main_(cytGST)"/>
    <property type="match status" value="1"/>
</dbReference>
<dbReference type="InterPro" id="IPR004045">
    <property type="entry name" value="Glutathione_S-Trfase_N"/>
</dbReference>
<gene>
    <name evidence="2" type="ORF">DWU98_20025</name>
</gene>
<evidence type="ECO:0000313" key="3">
    <source>
        <dbReference type="Proteomes" id="UP000254258"/>
    </source>
</evidence>
<feature type="domain" description="GST N-terminal" evidence="1">
    <location>
        <begin position="2"/>
        <end position="84"/>
    </location>
</feature>
<dbReference type="GO" id="GO:0006749">
    <property type="term" value="P:glutathione metabolic process"/>
    <property type="evidence" value="ECO:0007669"/>
    <property type="project" value="TreeGrafter"/>
</dbReference>
<keyword evidence="3" id="KW-1185">Reference proteome</keyword>
<dbReference type="Pfam" id="PF13410">
    <property type="entry name" value="GST_C_2"/>
    <property type="match status" value="1"/>
</dbReference>
<proteinExistence type="predicted"/>
<dbReference type="RefSeq" id="WP_115497366.1">
    <property type="nucleotide sequence ID" value="NZ_QRBE01000018.1"/>
</dbReference>
<evidence type="ECO:0000259" key="1">
    <source>
        <dbReference type="PROSITE" id="PS50404"/>
    </source>
</evidence>
<dbReference type="PANTHER" id="PTHR42673:SF4">
    <property type="entry name" value="MALEYLACETOACETATE ISOMERASE"/>
    <property type="match status" value="1"/>
</dbReference>
<dbReference type="GO" id="GO:0016034">
    <property type="term" value="F:maleylacetoacetate isomerase activity"/>
    <property type="evidence" value="ECO:0007669"/>
    <property type="project" value="TreeGrafter"/>
</dbReference>
<dbReference type="GO" id="GO:0006559">
    <property type="term" value="P:L-phenylalanine catabolic process"/>
    <property type="evidence" value="ECO:0007669"/>
    <property type="project" value="TreeGrafter"/>
</dbReference>
<reference evidence="2 3" key="1">
    <citation type="submission" date="2018-07" db="EMBL/GenBank/DDBJ databases">
        <title>Dyella monticola sp. nov. and Dyella psychrodurans sp. nov. isolated from monsoon evergreen broad-leaved forest soil of Dinghu Mountain, China.</title>
        <authorList>
            <person name="Gao Z."/>
            <person name="Qiu L."/>
        </authorList>
    </citation>
    <scope>NUCLEOTIDE SEQUENCE [LARGE SCALE GENOMIC DNA]</scope>
    <source>
        <strain evidence="2 3">4G-K06</strain>
    </source>
</reference>
<dbReference type="Pfam" id="PF13409">
    <property type="entry name" value="GST_N_2"/>
    <property type="match status" value="1"/>
</dbReference>
<dbReference type="GO" id="GO:0004364">
    <property type="term" value="F:glutathione transferase activity"/>
    <property type="evidence" value="ECO:0007669"/>
    <property type="project" value="TreeGrafter"/>
</dbReference>
<dbReference type="Gene3D" id="1.20.1050.10">
    <property type="match status" value="1"/>
</dbReference>
<organism evidence="2 3">
    <name type="scientific">Dyella monticola</name>
    <dbReference type="NCBI Taxonomy" id="1927958"/>
    <lineage>
        <taxon>Bacteria</taxon>
        <taxon>Pseudomonadati</taxon>
        <taxon>Pseudomonadota</taxon>
        <taxon>Gammaproteobacteria</taxon>
        <taxon>Lysobacterales</taxon>
        <taxon>Rhodanobacteraceae</taxon>
        <taxon>Dyella</taxon>
    </lineage>
</organism>
<dbReference type="Gene3D" id="3.40.30.10">
    <property type="entry name" value="Glutaredoxin"/>
    <property type="match status" value="1"/>
</dbReference>
<dbReference type="PROSITE" id="PS50404">
    <property type="entry name" value="GST_NTER"/>
    <property type="match status" value="1"/>
</dbReference>
<accession>A0A370WSP3</accession>
<evidence type="ECO:0000313" key="2">
    <source>
        <dbReference type="EMBL" id="RDS79027.1"/>
    </source>
</evidence>
<comment type="caution">
    <text evidence="2">The sequence shown here is derived from an EMBL/GenBank/DDBJ whole genome shotgun (WGS) entry which is preliminary data.</text>
</comment>
<dbReference type="CDD" id="cd03194">
    <property type="entry name" value="GST_C_3"/>
    <property type="match status" value="1"/>
</dbReference>
<name>A0A370WSP3_9GAMM</name>
<dbReference type="InterPro" id="IPR040079">
    <property type="entry name" value="Glutathione_S-Trfase"/>
</dbReference>
<dbReference type="PANTHER" id="PTHR42673">
    <property type="entry name" value="MALEYLACETOACETATE ISOMERASE"/>
    <property type="match status" value="1"/>
</dbReference>
<dbReference type="InterPro" id="IPR036282">
    <property type="entry name" value="Glutathione-S-Trfase_C_sf"/>
</dbReference>
<dbReference type="Proteomes" id="UP000254258">
    <property type="component" value="Unassembled WGS sequence"/>
</dbReference>
<dbReference type="SUPFAM" id="SSF47616">
    <property type="entry name" value="GST C-terminal domain-like"/>
    <property type="match status" value="1"/>
</dbReference>
<dbReference type="SUPFAM" id="SSF52833">
    <property type="entry name" value="Thioredoxin-like"/>
    <property type="match status" value="1"/>
</dbReference>